<dbReference type="EMBL" id="FTNC01000018">
    <property type="protein sequence ID" value="SIR26430.1"/>
    <property type="molecule type" value="Genomic_DNA"/>
</dbReference>
<dbReference type="STRING" id="56779.SAMN05421834_11823"/>
<evidence type="ECO:0000313" key="3">
    <source>
        <dbReference type="EMBL" id="SIR26430.1"/>
    </source>
</evidence>
<accession>A0A1N6ZHR9</accession>
<sequence length="242" mass="27339">MGNSYLGKLFAIFINNDDPYLPLIFTGFEVGMLGIPLFGTIYGLDNVKFMGVVDIGQELYVWFILLAFLLQLKNDKHKHNDGFKNLFKAFISSPVIISIISALFINITGITRLIGETLFYTSLINTLDLLASLTIPLILIVIGYEIDFKLKDISLSVGIVIIRLFFYIIFGLLIAKYIFTDLLSLSQMYSRALLSVLILPPPFILPLFIKKEDLKNRLYINSTLSLHTLLSIAIFVLISFII</sequence>
<keyword evidence="2" id="KW-0472">Membrane</keyword>
<feature type="transmembrane region" description="Helical" evidence="2">
    <location>
        <begin position="86"/>
        <end position="107"/>
    </location>
</feature>
<dbReference type="OrthoDB" id="9794315at2"/>
<feature type="transmembrane region" description="Helical" evidence="2">
    <location>
        <begin position="218"/>
        <end position="241"/>
    </location>
</feature>
<name>A0A1N6ZHR9_9FIRM</name>
<evidence type="ECO:0000256" key="1">
    <source>
        <dbReference type="ARBA" id="ARBA00022448"/>
    </source>
</evidence>
<evidence type="ECO:0000256" key="2">
    <source>
        <dbReference type="SAM" id="Phobius"/>
    </source>
</evidence>
<reference evidence="4" key="1">
    <citation type="submission" date="2017-01" db="EMBL/GenBank/DDBJ databases">
        <authorList>
            <person name="Varghese N."/>
            <person name="Submissions S."/>
        </authorList>
    </citation>
    <scope>NUCLEOTIDE SEQUENCE [LARGE SCALE GENOMIC DNA]</scope>
    <source>
        <strain evidence="4">ATCC 700103</strain>
    </source>
</reference>
<dbReference type="RefSeq" id="WP_076545579.1">
    <property type="nucleotide sequence ID" value="NZ_FTNC01000018.1"/>
</dbReference>
<keyword evidence="2" id="KW-0812">Transmembrane</keyword>
<keyword evidence="2" id="KW-1133">Transmembrane helix</keyword>
<dbReference type="PANTHER" id="PTHR36838">
    <property type="entry name" value="AUXIN EFFLUX CARRIER FAMILY PROTEIN"/>
    <property type="match status" value="1"/>
</dbReference>
<feature type="transmembrane region" description="Helical" evidence="2">
    <location>
        <begin position="191"/>
        <end position="209"/>
    </location>
</feature>
<feature type="transmembrane region" description="Helical" evidence="2">
    <location>
        <begin position="20"/>
        <end position="39"/>
    </location>
</feature>
<organism evidence="3 4">
    <name type="scientific">Halanaerobium kushneri</name>
    <dbReference type="NCBI Taxonomy" id="56779"/>
    <lineage>
        <taxon>Bacteria</taxon>
        <taxon>Bacillati</taxon>
        <taxon>Bacillota</taxon>
        <taxon>Clostridia</taxon>
        <taxon>Halanaerobiales</taxon>
        <taxon>Halanaerobiaceae</taxon>
        <taxon>Halanaerobium</taxon>
    </lineage>
</organism>
<evidence type="ECO:0008006" key="5">
    <source>
        <dbReference type="Google" id="ProtNLM"/>
    </source>
</evidence>
<keyword evidence="1" id="KW-0813">Transport</keyword>
<proteinExistence type="predicted"/>
<feature type="transmembrane region" description="Helical" evidence="2">
    <location>
        <begin position="59"/>
        <end position="74"/>
    </location>
</feature>
<evidence type="ECO:0000313" key="4">
    <source>
        <dbReference type="Proteomes" id="UP000185669"/>
    </source>
</evidence>
<protein>
    <recommendedName>
        <fullName evidence="5">Membrane transport protein</fullName>
    </recommendedName>
</protein>
<gene>
    <name evidence="3" type="ORF">SAMN05421834_11823</name>
</gene>
<dbReference type="AlphaFoldDB" id="A0A1N6ZHR9"/>
<feature type="transmembrane region" description="Helical" evidence="2">
    <location>
        <begin position="119"/>
        <end position="143"/>
    </location>
</feature>
<dbReference type="Proteomes" id="UP000185669">
    <property type="component" value="Unassembled WGS sequence"/>
</dbReference>
<keyword evidence="4" id="KW-1185">Reference proteome</keyword>
<dbReference type="PANTHER" id="PTHR36838:SF3">
    <property type="entry name" value="TRANSPORTER AUXIN EFFLUX CARRIER EC FAMILY"/>
    <property type="match status" value="1"/>
</dbReference>
<feature type="transmembrane region" description="Helical" evidence="2">
    <location>
        <begin position="155"/>
        <end position="179"/>
    </location>
</feature>